<protein>
    <submittedName>
        <fullName evidence="2">Uncharacterized protein</fullName>
    </submittedName>
</protein>
<dbReference type="EMBL" id="JANPWB010000011">
    <property type="protein sequence ID" value="KAJ1131982.1"/>
    <property type="molecule type" value="Genomic_DNA"/>
</dbReference>
<proteinExistence type="predicted"/>
<evidence type="ECO:0000313" key="2">
    <source>
        <dbReference type="EMBL" id="KAJ1131982.1"/>
    </source>
</evidence>
<feature type="region of interest" description="Disordered" evidence="1">
    <location>
        <begin position="148"/>
        <end position="176"/>
    </location>
</feature>
<keyword evidence="3" id="KW-1185">Reference proteome</keyword>
<dbReference type="Proteomes" id="UP001066276">
    <property type="component" value="Chromosome 7"/>
</dbReference>
<reference evidence="2" key="1">
    <citation type="journal article" date="2022" name="bioRxiv">
        <title>Sequencing and chromosome-scale assembly of the giantPleurodeles waltlgenome.</title>
        <authorList>
            <person name="Brown T."/>
            <person name="Elewa A."/>
            <person name="Iarovenko S."/>
            <person name="Subramanian E."/>
            <person name="Araus A.J."/>
            <person name="Petzold A."/>
            <person name="Susuki M."/>
            <person name="Suzuki K.-i.T."/>
            <person name="Hayashi T."/>
            <person name="Toyoda A."/>
            <person name="Oliveira C."/>
            <person name="Osipova E."/>
            <person name="Leigh N.D."/>
            <person name="Simon A."/>
            <person name="Yun M.H."/>
        </authorList>
    </citation>
    <scope>NUCLEOTIDE SEQUENCE</scope>
    <source>
        <strain evidence="2">20211129_DDA</strain>
        <tissue evidence="2">Liver</tissue>
    </source>
</reference>
<feature type="region of interest" description="Disordered" evidence="1">
    <location>
        <begin position="124"/>
        <end position="143"/>
    </location>
</feature>
<evidence type="ECO:0000256" key="1">
    <source>
        <dbReference type="SAM" id="MobiDB-lite"/>
    </source>
</evidence>
<evidence type="ECO:0000313" key="3">
    <source>
        <dbReference type="Proteomes" id="UP001066276"/>
    </source>
</evidence>
<organism evidence="2 3">
    <name type="scientific">Pleurodeles waltl</name>
    <name type="common">Iberian ribbed newt</name>
    <dbReference type="NCBI Taxonomy" id="8319"/>
    <lineage>
        <taxon>Eukaryota</taxon>
        <taxon>Metazoa</taxon>
        <taxon>Chordata</taxon>
        <taxon>Craniata</taxon>
        <taxon>Vertebrata</taxon>
        <taxon>Euteleostomi</taxon>
        <taxon>Amphibia</taxon>
        <taxon>Batrachia</taxon>
        <taxon>Caudata</taxon>
        <taxon>Salamandroidea</taxon>
        <taxon>Salamandridae</taxon>
        <taxon>Pleurodelinae</taxon>
        <taxon>Pleurodeles</taxon>
    </lineage>
</organism>
<sequence length="176" mass="18039">MCKGADQCVPVLPSHRTAGARSPDPGNSVSVQLWAQAASAASNLGISAPARIWLAPHSCLRRAVVAGPVATAYVPPQAGAISGDPGAIKGSPPPVLTPGAAPLFQGTPIGHSPHPRQALLTSPEEGHAEHAPFGPRGSASSTLHRLWRSPHRSGQPYGLKTVAGTLPRDPLLHAPF</sequence>
<gene>
    <name evidence="2" type="ORF">NDU88_010312</name>
</gene>
<name>A0AAV7PUI3_PLEWA</name>
<dbReference type="AlphaFoldDB" id="A0AAV7PUI3"/>
<comment type="caution">
    <text evidence="2">The sequence shown here is derived from an EMBL/GenBank/DDBJ whole genome shotgun (WGS) entry which is preliminary data.</text>
</comment>
<accession>A0AAV7PUI3</accession>